<organism evidence="1 2">
    <name type="scientific">Phycomyces blakesleeanus (strain ATCC 8743b / DSM 1359 / FGSC 10004 / NBRC 33097 / NRRL 1555)</name>
    <dbReference type="NCBI Taxonomy" id="763407"/>
    <lineage>
        <taxon>Eukaryota</taxon>
        <taxon>Fungi</taxon>
        <taxon>Fungi incertae sedis</taxon>
        <taxon>Mucoromycota</taxon>
        <taxon>Mucoromycotina</taxon>
        <taxon>Mucoromycetes</taxon>
        <taxon>Mucorales</taxon>
        <taxon>Phycomycetaceae</taxon>
        <taxon>Phycomyces</taxon>
    </lineage>
</organism>
<gene>
    <name evidence="1" type="ORF">PHYBLDRAFT_149269</name>
</gene>
<dbReference type="RefSeq" id="XP_018287520.1">
    <property type="nucleotide sequence ID" value="XM_018432245.1"/>
</dbReference>
<dbReference type="AlphaFoldDB" id="A0A163D898"/>
<reference evidence="2" key="1">
    <citation type="submission" date="2015-06" db="EMBL/GenBank/DDBJ databases">
        <title>Expansion of signal transduction pathways in fungi by whole-genome duplication.</title>
        <authorList>
            <consortium name="DOE Joint Genome Institute"/>
            <person name="Corrochano L.M."/>
            <person name="Kuo A."/>
            <person name="Marcet-Houben M."/>
            <person name="Polaino S."/>
            <person name="Salamov A."/>
            <person name="Villalobos J.M."/>
            <person name="Alvarez M.I."/>
            <person name="Avalos J."/>
            <person name="Benito E.P."/>
            <person name="Benoit I."/>
            <person name="Burger G."/>
            <person name="Camino L.P."/>
            <person name="Canovas D."/>
            <person name="Cerda-Olmedo E."/>
            <person name="Cheng J.-F."/>
            <person name="Dominguez A."/>
            <person name="Elias M."/>
            <person name="Eslava A.P."/>
            <person name="Glaser F."/>
            <person name="Grimwood J."/>
            <person name="Gutierrez G."/>
            <person name="Heitman J."/>
            <person name="Henrissat B."/>
            <person name="Iturriaga E.A."/>
            <person name="Lang B.F."/>
            <person name="Lavin J.L."/>
            <person name="Lee S."/>
            <person name="Li W."/>
            <person name="Lindquist E."/>
            <person name="Lopez-Garcia S."/>
            <person name="Luque E.M."/>
            <person name="Marcos A.T."/>
            <person name="Martin J."/>
            <person name="McCluskey K."/>
            <person name="Medina H.R."/>
            <person name="Miralles-Duran A."/>
            <person name="Miyazaki A."/>
            <person name="Munoz-Torres E."/>
            <person name="Oguiza J.A."/>
            <person name="Ohm R."/>
            <person name="Olmedo M."/>
            <person name="Orejas M."/>
            <person name="Ortiz-Castellanos L."/>
            <person name="Pisabarro A.G."/>
            <person name="Rodriguez-Romero J."/>
            <person name="Ruiz-Herrera J."/>
            <person name="Ruiz-Vazquez R."/>
            <person name="Sanz C."/>
            <person name="Schackwitz W."/>
            <person name="Schmutz J."/>
            <person name="Shahriari M."/>
            <person name="Shelest E."/>
            <person name="Silva-Franco F."/>
            <person name="Soanes D."/>
            <person name="Syed K."/>
            <person name="Tagua V.G."/>
            <person name="Talbot N.J."/>
            <person name="Thon M."/>
            <person name="De vries R.P."/>
            <person name="Wiebenga A."/>
            <person name="Yadav J.S."/>
            <person name="Braun E.L."/>
            <person name="Baker S."/>
            <person name="Garre V."/>
            <person name="Horwitz B."/>
            <person name="Torres-Martinez S."/>
            <person name="Idnurm A."/>
            <person name="Herrera-Estrella A."/>
            <person name="Gabaldon T."/>
            <person name="Grigoriev I.V."/>
        </authorList>
    </citation>
    <scope>NUCLEOTIDE SEQUENCE [LARGE SCALE GENOMIC DNA]</scope>
    <source>
        <strain evidence="2">NRRL 1555(-)</strain>
    </source>
</reference>
<keyword evidence="2" id="KW-1185">Reference proteome</keyword>
<accession>A0A163D898</accession>
<dbReference type="EMBL" id="KV440991">
    <property type="protein sequence ID" value="OAD69480.1"/>
    <property type="molecule type" value="Genomic_DNA"/>
</dbReference>
<dbReference type="GeneID" id="28993151"/>
<dbReference type="OrthoDB" id="5596610at2759"/>
<name>A0A163D898_PHYB8</name>
<protein>
    <submittedName>
        <fullName evidence="1">Uncharacterized protein</fullName>
    </submittedName>
</protein>
<dbReference type="InParanoid" id="A0A163D898"/>
<evidence type="ECO:0000313" key="1">
    <source>
        <dbReference type="EMBL" id="OAD69480.1"/>
    </source>
</evidence>
<dbReference type="VEuPathDB" id="FungiDB:PHYBLDRAFT_149269"/>
<dbReference type="Proteomes" id="UP000077315">
    <property type="component" value="Unassembled WGS sequence"/>
</dbReference>
<proteinExistence type="predicted"/>
<evidence type="ECO:0000313" key="2">
    <source>
        <dbReference type="Proteomes" id="UP000077315"/>
    </source>
</evidence>
<sequence>MSTERCHKKVRFSCDVEFISTFANEEYDRTAQEVAKLSYTDMYELLTLKAEWRRETEQVEKQLTKPAPEQQKPCVISQTACEICI</sequence>